<gene>
    <name evidence="1" type="ORF">FD14_GL002137</name>
</gene>
<dbReference type="STRING" id="1423804.FD14_GL002137"/>
<reference evidence="1 2" key="1">
    <citation type="journal article" date="2015" name="Genome Announc.">
        <title>Expanding the biotechnology potential of lactobacilli through comparative genomics of 213 strains and associated genera.</title>
        <authorList>
            <person name="Sun Z."/>
            <person name="Harris H.M."/>
            <person name="McCann A."/>
            <person name="Guo C."/>
            <person name="Argimon S."/>
            <person name="Zhang W."/>
            <person name="Yang X."/>
            <person name="Jeffery I.B."/>
            <person name="Cooney J.C."/>
            <person name="Kagawa T.F."/>
            <person name="Liu W."/>
            <person name="Song Y."/>
            <person name="Salvetti E."/>
            <person name="Wrobel A."/>
            <person name="Rasinkangas P."/>
            <person name="Parkhill J."/>
            <person name="Rea M.C."/>
            <person name="O'Sullivan O."/>
            <person name="Ritari J."/>
            <person name="Douillard F.P."/>
            <person name="Paul Ross R."/>
            <person name="Yang R."/>
            <person name="Briner A.E."/>
            <person name="Felis G.E."/>
            <person name="de Vos W.M."/>
            <person name="Barrangou R."/>
            <person name="Klaenhammer T.R."/>
            <person name="Caufield P.W."/>
            <person name="Cui Y."/>
            <person name="Zhang H."/>
            <person name="O'Toole P.W."/>
        </authorList>
    </citation>
    <scope>NUCLEOTIDE SEQUENCE [LARGE SCALE GENOMIC DNA]</scope>
    <source>
        <strain evidence="1 2">DSM 23365</strain>
    </source>
</reference>
<dbReference type="EMBL" id="AYZM01000158">
    <property type="protein sequence ID" value="KRN18272.1"/>
    <property type="molecule type" value="Genomic_DNA"/>
</dbReference>
<protein>
    <submittedName>
        <fullName evidence="1">Uncharacterized protein</fullName>
    </submittedName>
</protein>
<dbReference type="RefSeq" id="WP_057152285.1">
    <property type="nucleotide sequence ID" value="NZ_AYZM01000158.1"/>
</dbReference>
<dbReference type="AlphaFoldDB" id="A0A0R2EPF7"/>
<sequence length="153" mass="17106">MEMTLKQVLNQQGVVDQSATQLAQKTKLPRTTIVGALDRPIGNSSFKVIAKILKLNQISLDVVNDAYLADYDKGPSQVESDFLNQTDLSTLTIMGIQFSTKKNFWNTRDSIINSIYEGYQPTKKDVEDAYQHLEQGMSADEVVANIIAEFKES</sequence>
<evidence type="ECO:0000313" key="2">
    <source>
        <dbReference type="Proteomes" id="UP000051442"/>
    </source>
</evidence>
<keyword evidence="2" id="KW-1185">Reference proteome</keyword>
<organism evidence="1 2">
    <name type="scientific">Secundilactobacillus similis DSM 23365 = JCM 2765</name>
    <dbReference type="NCBI Taxonomy" id="1423804"/>
    <lineage>
        <taxon>Bacteria</taxon>
        <taxon>Bacillati</taxon>
        <taxon>Bacillota</taxon>
        <taxon>Bacilli</taxon>
        <taxon>Lactobacillales</taxon>
        <taxon>Lactobacillaceae</taxon>
        <taxon>Secundilactobacillus</taxon>
    </lineage>
</organism>
<dbReference type="PATRIC" id="fig|1423804.4.peg.2321"/>
<comment type="caution">
    <text evidence="1">The sequence shown here is derived from an EMBL/GenBank/DDBJ whole genome shotgun (WGS) entry which is preliminary data.</text>
</comment>
<dbReference type="Proteomes" id="UP000051442">
    <property type="component" value="Unassembled WGS sequence"/>
</dbReference>
<proteinExistence type="predicted"/>
<accession>A0A0R2EPF7</accession>
<evidence type="ECO:0000313" key="1">
    <source>
        <dbReference type="EMBL" id="KRN18272.1"/>
    </source>
</evidence>
<name>A0A0R2EPF7_9LACO</name>
<dbReference type="OrthoDB" id="678210at2"/>